<dbReference type="Proteomes" id="UP000243006">
    <property type="component" value="Unassembled WGS sequence"/>
</dbReference>
<gene>
    <name evidence="1" type="ORF">D917_04136</name>
</gene>
<accession>A0A1Y3E9T4</accession>
<proteinExistence type="predicted"/>
<name>A0A1Y3E9T4_9BILA</name>
<dbReference type="EMBL" id="LVZM01022959">
    <property type="protein sequence ID" value="OUC40369.1"/>
    <property type="molecule type" value="Genomic_DNA"/>
</dbReference>
<dbReference type="AlphaFoldDB" id="A0A1Y3E9T4"/>
<organism evidence="1 2">
    <name type="scientific">Trichinella nativa</name>
    <dbReference type="NCBI Taxonomy" id="6335"/>
    <lineage>
        <taxon>Eukaryota</taxon>
        <taxon>Metazoa</taxon>
        <taxon>Ecdysozoa</taxon>
        <taxon>Nematoda</taxon>
        <taxon>Enoplea</taxon>
        <taxon>Dorylaimia</taxon>
        <taxon>Trichinellida</taxon>
        <taxon>Trichinellidae</taxon>
        <taxon>Trichinella</taxon>
    </lineage>
</organism>
<sequence>MNKESEEVACRVTNRQTVNYLTSSNGTLWSNVAHNIVGLVNGSTFFISHIFYRNEVVNSGSVYFLLQMQ</sequence>
<comment type="caution">
    <text evidence="1">The sequence shown here is derived from an EMBL/GenBank/DDBJ whole genome shotgun (WGS) entry which is preliminary data.</text>
</comment>
<reference evidence="1 2" key="1">
    <citation type="submission" date="2015-04" db="EMBL/GenBank/DDBJ databases">
        <title>Draft genome of the roundworm Trichinella nativa.</title>
        <authorList>
            <person name="Mitreva M."/>
        </authorList>
    </citation>
    <scope>NUCLEOTIDE SEQUENCE [LARGE SCALE GENOMIC DNA]</scope>
    <source>
        <strain evidence="1 2">ISS45</strain>
    </source>
</reference>
<evidence type="ECO:0000313" key="1">
    <source>
        <dbReference type="EMBL" id="OUC40369.1"/>
    </source>
</evidence>
<evidence type="ECO:0000313" key="2">
    <source>
        <dbReference type="Proteomes" id="UP000243006"/>
    </source>
</evidence>
<protein>
    <submittedName>
        <fullName evidence="1">Uncharacterized protein</fullName>
    </submittedName>
</protein>